<comment type="caution">
    <text evidence="3">The sequence shown here is derived from an EMBL/GenBank/DDBJ whole genome shotgun (WGS) entry which is preliminary data.</text>
</comment>
<keyword evidence="4" id="KW-1185">Reference proteome</keyword>
<gene>
    <name evidence="3" type="ORF">C2E20_1496</name>
</gene>
<evidence type="ECO:0000313" key="3">
    <source>
        <dbReference type="EMBL" id="PSC75664.1"/>
    </source>
</evidence>
<dbReference type="CDD" id="cd02227">
    <property type="entry name" value="cupin_TM1112-like"/>
    <property type="match status" value="1"/>
</dbReference>
<dbReference type="PANTHER" id="PTHR33271">
    <property type="entry name" value="OS04G0445200 PROTEIN"/>
    <property type="match status" value="1"/>
</dbReference>
<evidence type="ECO:0000259" key="2">
    <source>
        <dbReference type="Pfam" id="PF05899"/>
    </source>
</evidence>
<accession>A0A2P6VNK1</accession>
<dbReference type="Pfam" id="PF05899">
    <property type="entry name" value="Cupin_3"/>
    <property type="match status" value="1"/>
</dbReference>
<sequence>MSTLRALVPTRTALLPSRRSRQTAAASARRPAVAAMTTLSGGIKLDSSPSEEQLKSLGVHSWPTWGCEASKFSWSYDSSETAYMLKGRVIVTPDGGEPVEVKAGDLVTFPAGMSCTWDVREAVHKHYNFEDEELVHKLSAEFYTLQLANAKFEAAKCASDAVRYEQPDAWQQCCAAAGWLRQRVAASYRAQHDFYLQIIQQGTEELAAAEARRPAVIAAEPTLHIDLSEALQQQQPRVDMCRACARWLEQMELTEGSCSAYAGAIQQHFQERGMQVAPGAAAGSPEAAAAATAAPGMPVGEQGQQQAQQQQQGSGGSDAGGAEGAPDTPKQPSQPQQKQQQHTSSDQEQQQQR</sequence>
<dbReference type="PANTHER" id="PTHR33271:SF22">
    <property type="entry name" value="OS04G0445200 PROTEIN"/>
    <property type="match status" value="1"/>
</dbReference>
<proteinExistence type="predicted"/>
<reference evidence="3 4" key="1">
    <citation type="journal article" date="2018" name="Plant J.">
        <title>Genome sequences of Chlorella sorokiniana UTEX 1602 and Micractinium conductrix SAG 241.80: implications to maltose excretion by a green alga.</title>
        <authorList>
            <person name="Arriola M.B."/>
            <person name="Velmurugan N."/>
            <person name="Zhang Y."/>
            <person name="Plunkett M.H."/>
            <person name="Hondzo H."/>
            <person name="Barney B.M."/>
        </authorList>
    </citation>
    <scope>NUCLEOTIDE SEQUENCE [LARGE SCALE GENOMIC DNA]</scope>
    <source>
        <strain evidence="3 4">SAG 241.80</strain>
    </source>
</reference>
<feature type="region of interest" description="Disordered" evidence="1">
    <location>
        <begin position="286"/>
        <end position="353"/>
    </location>
</feature>
<feature type="domain" description="(S)-ureidoglycine aminohydrolase cupin" evidence="2">
    <location>
        <begin position="55"/>
        <end position="127"/>
    </location>
</feature>
<feature type="compositionally biased region" description="Low complexity" evidence="1">
    <location>
        <begin position="324"/>
        <end position="353"/>
    </location>
</feature>
<dbReference type="EMBL" id="LHPF02000002">
    <property type="protein sequence ID" value="PSC75664.1"/>
    <property type="molecule type" value="Genomic_DNA"/>
</dbReference>
<name>A0A2P6VNK1_9CHLO</name>
<dbReference type="InterPro" id="IPR011051">
    <property type="entry name" value="RmlC_Cupin_sf"/>
</dbReference>
<dbReference type="InterPro" id="IPR008579">
    <property type="entry name" value="UGlyAH_Cupin_dom"/>
</dbReference>
<evidence type="ECO:0000313" key="4">
    <source>
        <dbReference type="Proteomes" id="UP000239649"/>
    </source>
</evidence>
<dbReference type="InterPro" id="IPR014710">
    <property type="entry name" value="RmlC-like_jellyroll"/>
</dbReference>
<dbReference type="OrthoDB" id="10260542at2759"/>
<dbReference type="Proteomes" id="UP000239649">
    <property type="component" value="Unassembled WGS sequence"/>
</dbReference>
<evidence type="ECO:0000256" key="1">
    <source>
        <dbReference type="SAM" id="MobiDB-lite"/>
    </source>
</evidence>
<dbReference type="SUPFAM" id="SSF51182">
    <property type="entry name" value="RmlC-like cupins"/>
    <property type="match status" value="1"/>
</dbReference>
<protein>
    <submittedName>
        <fullName evidence="3">Enzyme of the cupin superfamily isoform A</fullName>
    </submittedName>
</protein>
<dbReference type="AlphaFoldDB" id="A0A2P6VNK1"/>
<organism evidence="3 4">
    <name type="scientific">Micractinium conductrix</name>
    <dbReference type="NCBI Taxonomy" id="554055"/>
    <lineage>
        <taxon>Eukaryota</taxon>
        <taxon>Viridiplantae</taxon>
        <taxon>Chlorophyta</taxon>
        <taxon>core chlorophytes</taxon>
        <taxon>Trebouxiophyceae</taxon>
        <taxon>Chlorellales</taxon>
        <taxon>Chlorellaceae</taxon>
        <taxon>Chlorella clade</taxon>
        <taxon>Micractinium</taxon>
    </lineage>
</organism>
<feature type="compositionally biased region" description="Low complexity" evidence="1">
    <location>
        <begin position="286"/>
        <end position="312"/>
    </location>
</feature>
<dbReference type="Gene3D" id="2.60.120.10">
    <property type="entry name" value="Jelly Rolls"/>
    <property type="match status" value="1"/>
</dbReference>
<feature type="compositionally biased region" description="Gly residues" evidence="1">
    <location>
        <begin position="313"/>
        <end position="323"/>
    </location>
</feature>